<keyword evidence="3" id="KW-1185">Reference proteome</keyword>
<sequence>MTLSHEDLFKRYLYAGAITRNADAVAALFTEDGVYEAPLAPGGFRLEGRDAIRDGIGAMHRDPAYEGKADPARSGFVLHETADPAVFIVEIDAALETNPTMSMIQIFRVRDEHIAHLRDYFTAPTT</sequence>
<evidence type="ECO:0000313" key="2">
    <source>
        <dbReference type="EMBL" id="GIM81373.1"/>
    </source>
</evidence>
<dbReference type="RefSeq" id="WP_213002030.1">
    <property type="nucleotide sequence ID" value="NZ_BAAATW010000024.1"/>
</dbReference>
<gene>
    <name evidence="2" type="ORF">Aco04nite_76250</name>
</gene>
<dbReference type="SUPFAM" id="SSF54427">
    <property type="entry name" value="NTF2-like"/>
    <property type="match status" value="1"/>
</dbReference>
<evidence type="ECO:0000259" key="1">
    <source>
        <dbReference type="Pfam" id="PF12680"/>
    </source>
</evidence>
<dbReference type="AlphaFoldDB" id="A0A919VW03"/>
<proteinExistence type="predicted"/>
<dbReference type="EMBL" id="BOQP01000046">
    <property type="protein sequence ID" value="GIM81373.1"/>
    <property type="molecule type" value="Genomic_DNA"/>
</dbReference>
<accession>A0A919VW03</accession>
<reference evidence="2" key="1">
    <citation type="submission" date="2021-03" db="EMBL/GenBank/DDBJ databases">
        <title>Whole genome shotgun sequence of Actinoplanes consettensis NBRC 14913.</title>
        <authorList>
            <person name="Komaki H."/>
            <person name="Tamura T."/>
        </authorList>
    </citation>
    <scope>NUCLEOTIDE SEQUENCE</scope>
    <source>
        <strain evidence="2">NBRC 14913</strain>
    </source>
</reference>
<dbReference type="Gene3D" id="3.10.450.50">
    <property type="match status" value="1"/>
</dbReference>
<dbReference type="InterPro" id="IPR032710">
    <property type="entry name" value="NTF2-like_dom_sf"/>
</dbReference>
<organism evidence="2 3">
    <name type="scientific">Winogradskya consettensis</name>
    <dbReference type="NCBI Taxonomy" id="113560"/>
    <lineage>
        <taxon>Bacteria</taxon>
        <taxon>Bacillati</taxon>
        <taxon>Actinomycetota</taxon>
        <taxon>Actinomycetes</taxon>
        <taxon>Micromonosporales</taxon>
        <taxon>Micromonosporaceae</taxon>
        <taxon>Winogradskya</taxon>
    </lineage>
</organism>
<protein>
    <recommendedName>
        <fullName evidence="1">SnoaL-like domain-containing protein</fullName>
    </recommendedName>
</protein>
<dbReference type="Proteomes" id="UP000680865">
    <property type="component" value="Unassembled WGS sequence"/>
</dbReference>
<evidence type="ECO:0000313" key="3">
    <source>
        <dbReference type="Proteomes" id="UP000680865"/>
    </source>
</evidence>
<feature type="domain" description="SnoaL-like" evidence="1">
    <location>
        <begin position="13"/>
        <end position="116"/>
    </location>
</feature>
<dbReference type="Pfam" id="PF12680">
    <property type="entry name" value="SnoaL_2"/>
    <property type="match status" value="1"/>
</dbReference>
<dbReference type="InterPro" id="IPR037401">
    <property type="entry name" value="SnoaL-like"/>
</dbReference>
<comment type="caution">
    <text evidence="2">The sequence shown here is derived from an EMBL/GenBank/DDBJ whole genome shotgun (WGS) entry which is preliminary data.</text>
</comment>
<name>A0A919VW03_9ACTN</name>